<name>A0A7S4NDV7_9STRA</name>
<feature type="compositionally biased region" description="Basic residues" evidence="2">
    <location>
        <begin position="720"/>
        <end position="742"/>
    </location>
</feature>
<feature type="compositionally biased region" description="Basic and acidic residues" evidence="2">
    <location>
        <begin position="745"/>
        <end position="765"/>
    </location>
</feature>
<evidence type="ECO:0000313" key="3">
    <source>
        <dbReference type="EMBL" id="CAE2282656.1"/>
    </source>
</evidence>
<gene>
    <name evidence="3" type="ORF">OAUR00152_LOCUS38530</name>
</gene>
<dbReference type="AlphaFoldDB" id="A0A7S4NDV7"/>
<keyword evidence="1" id="KW-0175">Coiled coil</keyword>
<evidence type="ECO:0000256" key="1">
    <source>
        <dbReference type="SAM" id="Coils"/>
    </source>
</evidence>
<protein>
    <submittedName>
        <fullName evidence="3">Uncharacterized protein</fullName>
    </submittedName>
</protein>
<sequence>MAAVREQWGAWDLEDEKEDSRPTANFDGIEYRDLPADDFPEGSWQTDKEYVTKFLDQAKGLVTRVKEGIYAEYGQPTIKPDGTKLSDAEIIERDKRFAIAHESDEDHAGKLGGMSRRSWDALVMKLLHAMMTNDEFYCVMGGHSSAAGHGNNFRQAKMMAFHYLMEPIFDKLGMRLISRNNAQGGVGTTHSAMASGSFYGEKDIVWWDSSMTEKGAGAHDIFNKQAILGGERVPILMNCPRVDIMADTNGTAWTGNNAGGQWEAGGMLLPEYVIKDAKHADTVPFALRYMLCTKEAGGLCQQHKYDSICWEPRSDFEPTAEQKAHPGSQVKWHPGVRAHLQASRIMSLVVLHALDSAIDKWTALASAHTDDTPTVPLPAEYWHVGTKYRWIQKGLRTTLSKSPDGQSACEKMLGRFPRACRVAMKGFGDWTPRRNPSESSLLAVMKPAPNGYVPHPSMPTEFAGINVMPLIQRVPDGEVDVHAIALASTKPAPRLDHSMEGGEEERRKLAELSHEAVQSRSRRAHTIHERRKRALREKELAEQRSQKCRRVEGDGTVEIVPGRGWLWGQEAHFCDGSYNSECGRQRGSDCLISGHNDGRGGFVGGGLSGWFVLTLPKVKEGLILMRMEYWMGGPGGNALTKDWTEENGGKTNDAEPKYVFPDVTPSVNVTTPFDKLKEAKKAAEAAAAAASKKAAATTPTPNKAKGKKKDGGTDTTTTTTKKKKKKKASMAEKRKKRGKRLPPRPLERPAALDETGRVDAWDKLETTDGQVAAMKDREEAEAEAEEAKKQKSAEEALATELVRAQKKSVNTLTHIKEMVDGLPHGEIVEALRKSDGGGYYVKDEFLGAELAAELESEGPSMLEGNKLELDVTNLGSGEYTTKIGGGDQYTDCPRTVEYVVCLTRHMPSLLDAGGVTSDLGCSIDDTASMAGITVFSRRGREDSSPPERPFGYATGGDAEDLRKVTVLYFLTPDGWSEQLGGGVAFKKGSDSGDGVVVQAKKDRLIIFRSDTCYHKMLGWVGEEGMEHGSCIVTHLVKKAE</sequence>
<feature type="compositionally biased region" description="Low complexity" evidence="2">
    <location>
        <begin position="690"/>
        <end position="703"/>
    </location>
</feature>
<dbReference type="EMBL" id="HBKQ01056240">
    <property type="protein sequence ID" value="CAE2282656.1"/>
    <property type="molecule type" value="Transcribed_RNA"/>
</dbReference>
<accession>A0A7S4NDV7</accession>
<feature type="compositionally biased region" description="Basic and acidic residues" evidence="2">
    <location>
        <begin position="642"/>
        <end position="656"/>
    </location>
</feature>
<reference evidence="3" key="1">
    <citation type="submission" date="2021-01" db="EMBL/GenBank/DDBJ databases">
        <authorList>
            <person name="Corre E."/>
            <person name="Pelletier E."/>
            <person name="Niang G."/>
            <person name="Scheremetjew M."/>
            <person name="Finn R."/>
            <person name="Kale V."/>
            <person name="Holt S."/>
            <person name="Cochrane G."/>
            <person name="Meng A."/>
            <person name="Brown T."/>
            <person name="Cohen L."/>
        </authorList>
    </citation>
    <scope>NUCLEOTIDE SEQUENCE</scope>
    <source>
        <strain evidence="3">Isolate 1302-5</strain>
    </source>
</reference>
<feature type="region of interest" description="Disordered" evidence="2">
    <location>
        <begin position="690"/>
        <end position="765"/>
    </location>
</feature>
<dbReference type="Gene3D" id="2.60.120.620">
    <property type="entry name" value="q2cbj1_9rhob like domain"/>
    <property type="match status" value="1"/>
</dbReference>
<feature type="region of interest" description="Disordered" evidence="2">
    <location>
        <begin position="640"/>
        <end position="664"/>
    </location>
</feature>
<feature type="region of interest" description="Disordered" evidence="2">
    <location>
        <begin position="1"/>
        <end position="27"/>
    </location>
</feature>
<proteinExistence type="predicted"/>
<feature type="coiled-coil region" evidence="1">
    <location>
        <begin position="770"/>
        <end position="804"/>
    </location>
</feature>
<evidence type="ECO:0000256" key="2">
    <source>
        <dbReference type="SAM" id="MobiDB-lite"/>
    </source>
</evidence>
<organism evidence="3">
    <name type="scientific">Odontella aurita</name>
    <dbReference type="NCBI Taxonomy" id="265563"/>
    <lineage>
        <taxon>Eukaryota</taxon>
        <taxon>Sar</taxon>
        <taxon>Stramenopiles</taxon>
        <taxon>Ochrophyta</taxon>
        <taxon>Bacillariophyta</taxon>
        <taxon>Mediophyceae</taxon>
        <taxon>Biddulphiophycidae</taxon>
        <taxon>Eupodiscales</taxon>
        <taxon>Odontellaceae</taxon>
        <taxon>Odontella</taxon>
    </lineage>
</organism>